<dbReference type="InParanoid" id="A0A162XTE5"/>
<evidence type="ECO:0008006" key="5">
    <source>
        <dbReference type="Google" id="ProtNLM"/>
    </source>
</evidence>
<organism evidence="3 4">
    <name type="scientific">Phycomyces blakesleeanus (strain ATCC 8743b / DSM 1359 / FGSC 10004 / NBRC 33097 / NRRL 1555)</name>
    <dbReference type="NCBI Taxonomy" id="763407"/>
    <lineage>
        <taxon>Eukaryota</taxon>
        <taxon>Fungi</taxon>
        <taxon>Fungi incertae sedis</taxon>
        <taxon>Mucoromycota</taxon>
        <taxon>Mucoromycotina</taxon>
        <taxon>Mucoromycetes</taxon>
        <taxon>Mucorales</taxon>
        <taxon>Phycomycetaceae</taxon>
        <taxon>Phycomyces</taxon>
    </lineage>
</organism>
<sequence length="618" mass="70599">MKRKATGKDIAQPTELKKSFLQTRLFFAPLPAEPPREKRKAQATPNRPPKKQNTIQMTTEKVHPTPCPVDQCDASVPRLSCSAVNSTTNQPCTLSFCEHCVETLYGETRESIKSKDRIYVTSKGSIIRHQHKPPLHWACPVCRDICVCKFCNDKTSDLPSSLSVSLSKISLTPDISRPNRLTFGQKSTPINPPELVPVTLLHSEEEIWVRLQIREFIYRFDEICAIEPRILATLQNVQCDWRVKRLAATLVWHCLLIISTSYYETGATSNKTIPKNIGLDHLAGGSHYAPHMAARIIEVWIEEEGLDDPMIHREERDAAFKMILQREGMSAKRWQDVGEMLAAAGFGDLPVPTFRDSKASTEDEWQEVSKVIQRFRRLKRQASPLTSLDELGMVQRLLEMLLFDVKVREQLNDSSKGLKEKELVLKNERKTYQQEDSRNKVKKNGLLSRVSQLRAVGKDTMRLEAEGELEQLEVTIRDSRADMEAKELAFMIAKQRAEKRLQCAGTDNTGNTYWLFSDLLAPPMERVGHSYGNSEAWWAHGVVVVGPGFTGGTEIAWWRLEGIENMVQLEKYLQQEMDGAHRKGEYAVEVSNLTKRLYNRTQYLRTMEWCVFGEGYFR</sequence>
<dbReference type="STRING" id="763407.A0A162XTE5"/>
<dbReference type="AlphaFoldDB" id="A0A162XTE5"/>
<dbReference type="OrthoDB" id="298344at2759"/>
<dbReference type="EMBL" id="KV440976">
    <property type="protein sequence ID" value="OAD76385.1"/>
    <property type="molecule type" value="Genomic_DNA"/>
</dbReference>
<dbReference type="Proteomes" id="UP000077315">
    <property type="component" value="Unassembled WGS sequence"/>
</dbReference>
<keyword evidence="4" id="KW-1185">Reference proteome</keyword>
<gene>
    <name evidence="3" type="ORF">PHYBLDRAFT_186261</name>
</gene>
<dbReference type="VEuPathDB" id="FungiDB:PHYBLDRAFT_186261"/>
<evidence type="ECO:0000256" key="1">
    <source>
        <dbReference type="SAM" id="Coils"/>
    </source>
</evidence>
<feature type="coiled-coil region" evidence="1">
    <location>
        <begin position="462"/>
        <end position="489"/>
    </location>
</feature>
<evidence type="ECO:0000313" key="3">
    <source>
        <dbReference type="EMBL" id="OAD76385.1"/>
    </source>
</evidence>
<feature type="region of interest" description="Disordered" evidence="2">
    <location>
        <begin position="27"/>
        <end position="55"/>
    </location>
</feature>
<reference evidence="4" key="1">
    <citation type="submission" date="2015-06" db="EMBL/GenBank/DDBJ databases">
        <title>Expansion of signal transduction pathways in fungi by whole-genome duplication.</title>
        <authorList>
            <consortium name="DOE Joint Genome Institute"/>
            <person name="Corrochano L.M."/>
            <person name="Kuo A."/>
            <person name="Marcet-Houben M."/>
            <person name="Polaino S."/>
            <person name="Salamov A."/>
            <person name="Villalobos J.M."/>
            <person name="Alvarez M.I."/>
            <person name="Avalos J."/>
            <person name="Benito E.P."/>
            <person name="Benoit I."/>
            <person name="Burger G."/>
            <person name="Camino L.P."/>
            <person name="Canovas D."/>
            <person name="Cerda-Olmedo E."/>
            <person name="Cheng J.-F."/>
            <person name="Dominguez A."/>
            <person name="Elias M."/>
            <person name="Eslava A.P."/>
            <person name="Glaser F."/>
            <person name="Grimwood J."/>
            <person name="Gutierrez G."/>
            <person name="Heitman J."/>
            <person name="Henrissat B."/>
            <person name="Iturriaga E.A."/>
            <person name="Lang B.F."/>
            <person name="Lavin J.L."/>
            <person name="Lee S."/>
            <person name="Li W."/>
            <person name="Lindquist E."/>
            <person name="Lopez-Garcia S."/>
            <person name="Luque E.M."/>
            <person name="Marcos A.T."/>
            <person name="Martin J."/>
            <person name="McCluskey K."/>
            <person name="Medina H.R."/>
            <person name="Miralles-Duran A."/>
            <person name="Miyazaki A."/>
            <person name="Munoz-Torres E."/>
            <person name="Oguiza J.A."/>
            <person name="Ohm R."/>
            <person name="Olmedo M."/>
            <person name="Orejas M."/>
            <person name="Ortiz-Castellanos L."/>
            <person name="Pisabarro A.G."/>
            <person name="Rodriguez-Romero J."/>
            <person name="Ruiz-Herrera J."/>
            <person name="Ruiz-Vazquez R."/>
            <person name="Sanz C."/>
            <person name="Schackwitz W."/>
            <person name="Schmutz J."/>
            <person name="Shahriari M."/>
            <person name="Shelest E."/>
            <person name="Silva-Franco F."/>
            <person name="Soanes D."/>
            <person name="Syed K."/>
            <person name="Tagua V.G."/>
            <person name="Talbot N.J."/>
            <person name="Thon M."/>
            <person name="De vries R.P."/>
            <person name="Wiebenga A."/>
            <person name="Yadav J.S."/>
            <person name="Braun E.L."/>
            <person name="Baker S."/>
            <person name="Garre V."/>
            <person name="Horwitz B."/>
            <person name="Torres-Martinez S."/>
            <person name="Idnurm A."/>
            <person name="Herrera-Estrella A."/>
            <person name="Gabaldon T."/>
            <person name="Grigoriev I.V."/>
        </authorList>
    </citation>
    <scope>NUCLEOTIDE SEQUENCE [LARGE SCALE GENOMIC DNA]</scope>
    <source>
        <strain evidence="4">NRRL 1555(-)</strain>
    </source>
</reference>
<evidence type="ECO:0000256" key="2">
    <source>
        <dbReference type="SAM" id="MobiDB-lite"/>
    </source>
</evidence>
<proteinExistence type="predicted"/>
<keyword evidence="1" id="KW-0175">Coiled coil</keyword>
<evidence type="ECO:0000313" key="4">
    <source>
        <dbReference type="Proteomes" id="UP000077315"/>
    </source>
</evidence>
<name>A0A162XTE5_PHYB8</name>
<protein>
    <recommendedName>
        <fullName evidence="5">Zinc-finger domain-containing protein</fullName>
    </recommendedName>
</protein>
<accession>A0A162XTE5</accession>
<dbReference type="GeneID" id="29000118"/>
<dbReference type="RefSeq" id="XP_018294425.1">
    <property type="nucleotide sequence ID" value="XM_018439212.1"/>
</dbReference>